<protein>
    <submittedName>
        <fullName evidence="4">Polysaccharide deacetylase family protein</fullName>
    </submittedName>
</protein>
<dbReference type="InterPro" id="IPR002509">
    <property type="entry name" value="NODB_dom"/>
</dbReference>
<dbReference type="InterPro" id="IPR011330">
    <property type="entry name" value="Glyco_hydro/deAcase_b/a-brl"/>
</dbReference>
<accession>A0ABW5B3B3</accession>
<comment type="subcellular location">
    <subcellularLocation>
        <location evidence="1">Secreted</location>
    </subcellularLocation>
</comment>
<evidence type="ECO:0000259" key="3">
    <source>
        <dbReference type="Pfam" id="PF01522"/>
    </source>
</evidence>
<dbReference type="PANTHER" id="PTHR34216">
    <property type="match status" value="1"/>
</dbReference>
<keyword evidence="2" id="KW-0732">Signal</keyword>
<comment type="caution">
    <text evidence="4">The sequence shown here is derived from an EMBL/GenBank/DDBJ whole genome shotgun (WGS) entry which is preliminary data.</text>
</comment>
<dbReference type="RefSeq" id="WP_380800394.1">
    <property type="nucleotide sequence ID" value="NZ_JBHUIV010000010.1"/>
</dbReference>
<dbReference type="Proteomes" id="UP001597414">
    <property type="component" value="Unassembled WGS sequence"/>
</dbReference>
<evidence type="ECO:0000256" key="1">
    <source>
        <dbReference type="ARBA" id="ARBA00004613"/>
    </source>
</evidence>
<sequence>MTSFLIISLDFELHWGRFDKIPLSGALDYYRGARYAIPKMLDLFDRHHIHATWATVGSLMAENEEEWRQYNPEIQPSYENLKYSAYHWFTNQDRIAGDALFAPDLVKLVIDCPYQEIGSHTFAHYYTCEPGQSDEQFRADLKAAQKIAKEKFSISLDSLVFPRNQVDRHSLQIAREEGFRTARTNPKDWYWKDTHRENLIKRLFRTGDTLISLGEKTSYTLPEKQNGDLLPLPASRLLRPYRKTSLFNQKRINRIKEEMERAARLGELYHLWWHPHNFGHFPEENLQCLEGVLQHFRKLEGDYGMVSRGMGGMLNEELRMKN</sequence>
<name>A0ABW5B3B3_9BACT</name>
<evidence type="ECO:0000313" key="5">
    <source>
        <dbReference type="Proteomes" id="UP001597414"/>
    </source>
</evidence>
<dbReference type="CDD" id="cd10929">
    <property type="entry name" value="CE4_u5"/>
    <property type="match status" value="1"/>
</dbReference>
<dbReference type="InterPro" id="IPR051398">
    <property type="entry name" value="Polysacch_Deacetylase"/>
</dbReference>
<dbReference type="EMBL" id="JBHUIV010000010">
    <property type="protein sequence ID" value="MFD2200602.1"/>
    <property type="molecule type" value="Genomic_DNA"/>
</dbReference>
<reference evidence="5" key="1">
    <citation type="journal article" date="2019" name="Int. J. Syst. Evol. Microbiol.">
        <title>The Global Catalogue of Microorganisms (GCM) 10K type strain sequencing project: providing services to taxonomists for standard genome sequencing and annotation.</title>
        <authorList>
            <consortium name="The Broad Institute Genomics Platform"/>
            <consortium name="The Broad Institute Genome Sequencing Center for Infectious Disease"/>
            <person name="Wu L."/>
            <person name="Ma J."/>
        </authorList>
    </citation>
    <scope>NUCLEOTIDE SEQUENCE [LARGE SCALE GENOMIC DNA]</scope>
    <source>
        <strain evidence="5">KCTC 19812</strain>
    </source>
</reference>
<proteinExistence type="predicted"/>
<gene>
    <name evidence="4" type="ORF">ACFSKV_03425</name>
</gene>
<dbReference type="SUPFAM" id="SSF88713">
    <property type="entry name" value="Glycoside hydrolase/deacetylase"/>
    <property type="match status" value="1"/>
</dbReference>
<keyword evidence="5" id="KW-1185">Reference proteome</keyword>
<evidence type="ECO:0000313" key="4">
    <source>
        <dbReference type="EMBL" id="MFD2200602.1"/>
    </source>
</evidence>
<dbReference type="PANTHER" id="PTHR34216:SF3">
    <property type="entry name" value="POLY-BETA-1,6-N-ACETYL-D-GLUCOSAMINE N-DEACETYLASE"/>
    <property type="match status" value="1"/>
</dbReference>
<feature type="domain" description="NodB homology" evidence="3">
    <location>
        <begin position="34"/>
        <end position="181"/>
    </location>
</feature>
<evidence type="ECO:0000256" key="2">
    <source>
        <dbReference type="ARBA" id="ARBA00022729"/>
    </source>
</evidence>
<dbReference type="Pfam" id="PF01522">
    <property type="entry name" value="Polysacc_deac_1"/>
    <property type="match status" value="1"/>
</dbReference>
<dbReference type="Gene3D" id="3.20.20.370">
    <property type="entry name" value="Glycoside hydrolase/deacetylase"/>
    <property type="match status" value="1"/>
</dbReference>
<organism evidence="4 5">
    <name type="scientific">Shivajiella indica</name>
    <dbReference type="NCBI Taxonomy" id="872115"/>
    <lineage>
        <taxon>Bacteria</taxon>
        <taxon>Pseudomonadati</taxon>
        <taxon>Bacteroidota</taxon>
        <taxon>Cytophagia</taxon>
        <taxon>Cytophagales</taxon>
        <taxon>Cyclobacteriaceae</taxon>
        <taxon>Shivajiella</taxon>
    </lineage>
</organism>